<dbReference type="SUPFAM" id="SSF52540">
    <property type="entry name" value="P-loop containing nucleoside triphosphate hydrolases"/>
    <property type="match status" value="1"/>
</dbReference>
<dbReference type="EC" id="2.7.7.4" evidence="1"/>
<dbReference type="InterPro" id="IPR027417">
    <property type="entry name" value="P-loop_NTPase"/>
</dbReference>
<dbReference type="InterPro" id="IPR009001">
    <property type="entry name" value="Transl_elong_EF1A/Init_IF2_C"/>
</dbReference>
<organism evidence="8 9">
    <name type="scientific">Cupriavidus necator</name>
    <name type="common">Alcaligenes eutrophus</name>
    <name type="synonym">Ralstonia eutropha</name>
    <dbReference type="NCBI Taxonomy" id="106590"/>
    <lineage>
        <taxon>Bacteria</taxon>
        <taxon>Pseudomonadati</taxon>
        <taxon>Pseudomonadota</taxon>
        <taxon>Betaproteobacteria</taxon>
        <taxon>Burkholderiales</taxon>
        <taxon>Burkholderiaceae</taxon>
        <taxon>Cupriavidus</taxon>
    </lineage>
</organism>
<dbReference type="CDD" id="cd03695">
    <property type="entry name" value="CysN_NodQ_II"/>
    <property type="match status" value="1"/>
</dbReference>
<dbReference type="PANTHER" id="PTHR23115">
    <property type="entry name" value="TRANSLATION FACTOR"/>
    <property type="match status" value="1"/>
</dbReference>
<evidence type="ECO:0000313" key="9">
    <source>
        <dbReference type="Proteomes" id="UP000189627"/>
    </source>
</evidence>
<dbReference type="PROSITE" id="PS00301">
    <property type="entry name" value="G_TR_1"/>
    <property type="match status" value="1"/>
</dbReference>
<dbReference type="SUPFAM" id="SSF50465">
    <property type="entry name" value="EF-Tu/eEF-1alpha/eIF2-gamma C-terminal domain"/>
    <property type="match status" value="1"/>
</dbReference>
<gene>
    <name evidence="8" type="ORF">BJN34_16010</name>
</gene>
<dbReference type="Gene3D" id="2.40.30.10">
    <property type="entry name" value="Translation factors"/>
    <property type="match status" value="2"/>
</dbReference>
<evidence type="ECO:0000256" key="2">
    <source>
        <dbReference type="ARBA" id="ARBA00022679"/>
    </source>
</evidence>
<dbReference type="InterPro" id="IPR050100">
    <property type="entry name" value="TRAFAC_GTPase_members"/>
</dbReference>
<accession>A0A1U9URR7</accession>
<evidence type="ECO:0000256" key="6">
    <source>
        <dbReference type="ARBA" id="ARBA00023134"/>
    </source>
</evidence>
<dbReference type="OrthoDB" id="9804504at2"/>
<evidence type="ECO:0000256" key="5">
    <source>
        <dbReference type="ARBA" id="ARBA00022840"/>
    </source>
</evidence>
<dbReference type="AlphaFoldDB" id="A0A1U9URR7"/>
<protein>
    <recommendedName>
        <fullName evidence="1">sulfate adenylyltransferase</fullName>
        <ecNumber evidence="1">2.7.7.4</ecNumber>
    </recommendedName>
</protein>
<keyword evidence="6" id="KW-0342">GTP-binding</keyword>
<dbReference type="Gene3D" id="3.40.50.300">
    <property type="entry name" value="P-loop containing nucleotide triphosphate hydrolases"/>
    <property type="match status" value="1"/>
</dbReference>
<dbReference type="KEGG" id="cuh:BJN34_16010"/>
<dbReference type="CDD" id="cd04095">
    <property type="entry name" value="CysN_NoDQ_III"/>
    <property type="match status" value="1"/>
</dbReference>
<evidence type="ECO:0000256" key="4">
    <source>
        <dbReference type="ARBA" id="ARBA00022741"/>
    </source>
</evidence>
<keyword evidence="3 8" id="KW-0548">Nucleotidyltransferase</keyword>
<keyword evidence="2 8" id="KW-0808">Transferase</keyword>
<dbReference type="InterPro" id="IPR009000">
    <property type="entry name" value="Transl_B-barrel_sf"/>
</dbReference>
<dbReference type="GO" id="GO:0005525">
    <property type="term" value="F:GTP binding"/>
    <property type="evidence" value="ECO:0007669"/>
    <property type="project" value="UniProtKB-KW"/>
</dbReference>
<dbReference type="FunFam" id="3.40.50.300:FF:000119">
    <property type="entry name" value="Sulfate adenylyltransferase subunit 1"/>
    <property type="match status" value="1"/>
</dbReference>
<keyword evidence="4" id="KW-0547">Nucleotide-binding</keyword>
<dbReference type="NCBIfam" id="TIGR02034">
    <property type="entry name" value="CysN"/>
    <property type="match status" value="1"/>
</dbReference>
<dbReference type="InterPro" id="IPR044139">
    <property type="entry name" value="CysN_NoDQ_III"/>
</dbReference>
<reference evidence="9" key="1">
    <citation type="submission" date="2017-02" db="EMBL/GenBank/DDBJ databases">
        <title>Complete genome sequence of Cupriavidus necator strain NH9, a 3-chlorobenzoate degrader.</title>
        <authorList>
            <person name="Moriuchi R."/>
            <person name="Dohra H."/>
            <person name="Ogawa N."/>
        </authorList>
    </citation>
    <scope>NUCLEOTIDE SEQUENCE [LARGE SCALE GENOMIC DNA]</scope>
    <source>
        <strain evidence="9">NH9</strain>
    </source>
</reference>
<dbReference type="EMBL" id="CP017757">
    <property type="protein sequence ID" value="AQV95384.1"/>
    <property type="molecule type" value="Genomic_DNA"/>
</dbReference>
<dbReference type="Pfam" id="PF00009">
    <property type="entry name" value="GTP_EFTU"/>
    <property type="match status" value="1"/>
</dbReference>
<evidence type="ECO:0000256" key="3">
    <source>
        <dbReference type="ARBA" id="ARBA00022695"/>
    </source>
</evidence>
<evidence type="ECO:0000256" key="1">
    <source>
        <dbReference type="ARBA" id="ARBA00012391"/>
    </source>
</evidence>
<dbReference type="InterPro" id="IPR044138">
    <property type="entry name" value="CysN_II"/>
</dbReference>
<dbReference type="Proteomes" id="UP000189627">
    <property type="component" value="Chromosome 1"/>
</dbReference>
<feature type="domain" description="Tr-type G" evidence="7">
    <location>
        <begin position="8"/>
        <end position="232"/>
    </location>
</feature>
<dbReference type="InterPro" id="IPR000795">
    <property type="entry name" value="T_Tr_GTP-bd_dom"/>
</dbReference>
<dbReference type="GO" id="GO:0003924">
    <property type="term" value="F:GTPase activity"/>
    <property type="evidence" value="ECO:0007669"/>
    <property type="project" value="InterPro"/>
</dbReference>
<dbReference type="GO" id="GO:0004781">
    <property type="term" value="F:sulfate adenylyltransferase (ATP) activity"/>
    <property type="evidence" value="ECO:0007669"/>
    <property type="project" value="UniProtKB-EC"/>
</dbReference>
<dbReference type="GO" id="GO:0005524">
    <property type="term" value="F:ATP binding"/>
    <property type="evidence" value="ECO:0007669"/>
    <property type="project" value="UniProtKB-KW"/>
</dbReference>
<evidence type="ECO:0000313" key="8">
    <source>
        <dbReference type="EMBL" id="AQV95384.1"/>
    </source>
</evidence>
<dbReference type="InterPro" id="IPR054696">
    <property type="entry name" value="GTP-eEF1A_C"/>
</dbReference>
<dbReference type="InterPro" id="IPR031157">
    <property type="entry name" value="G_TR_CS"/>
</dbReference>
<evidence type="ECO:0000259" key="7">
    <source>
        <dbReference type="PROSITE" id="PS51722"/>
    </source>
</evidence>
<dbReference type="RefSeq" id="WP_078197701.1">
    <property type="nucleotide sequence ID" value="NZ_CP017757.2"/>
</dbReference>
<dbReference type="SUPFAM" id="SSF50447">
    <property type="entry name" value="Translation proteins"/>
    <property type="match status" value="1"/>
</dbReference>
<sequence>MTHQATHQGLLRFITAGSVDDGKSTLIGRLLYDSKAVLSDQLTALANAKNKRTAGEQIDFSLLTDGLEAEREQGITIDVAYRYFSTARRKFIIADTPGHEQYTRNMVTGASTADAAIVLVDATRVTVKDGRAELLAQTKRHSAILKLLEIRHVIVAINKMDLVDYSEERFNEIRTAYTELASQLGLKDVRYVPVSALRGDNIVHESDAMPWFQGEPLLPLLEDLPVEEAAPEDDAALRFPVQLVIRQDGSQSDDFRGYAGRIEAGTVRVGQKLRVLPANREAVVAEVLTPNGVAESANVGDTVTVRLTEDVDVSRGDMFVAADAATAPAKKLQADLCWFDDESLNPARKYVLKHTTASVFARVSAVDRVLDVHTLSHETGRRDIRLNDIGSVQISLQKPIVCDAYGDNPATGAFVLIDEATNHTVAAGMIRAFS</sequence>
<dbReference type="InterPro" id="IPR041757">
    <property type="entry name" value="CysN_GTP-bd"/>
</dbReference>
<dbReference type="CDD" id="cd04166">
    <property type="entry name" value="CysN_ATPS"/>
    <property type="match status" value="1"/>
</dbReference>
<keyword evidence="5" id="KW-0067">ATP-binding</keyword>
<dbReference type="InterPro" id="IPR011779">
    <property type="entry name" value="SO4_adenylTrfase_lsu"/>
</dbReference>
<proteinExistence type="predicted"/>
<dbReference type="GO" id="GO:0006790">
    <property type="term" value="P:sulfur compound metabolic process"/>
    <property type="evidence" value="ECO:0007669"/>
    <property type="project" value="InterPro"/>
</dbReference>
<name>A0A1U9URR7_CUPNE</name>
<dbReference type="Pfam" id="PF22594">
    <property type="entry name" value="GTP-eEF1A_C"/>
    <property type="match status" value="1"/>
</dbReference>
<dbReference type="PRINTS" id="PR00315">
    <property type="entry name" value="ELONGATNFCT"/>
</dbReference>
<dbReference type="PROSITE" id="PS51722">
    <property type="entry name" value="G_TR_2"/>
    <property type="match status" value="1"/>
</dbReference>